<evidence type="ECO:0000256" key="7">
    <source>
        <dbReference type="ARBA" id="ARBA00022679"/>
    </source>
</evidence>
<evidence type="ECO:0000256" key="11">
    <source>
        <dbReference type="ARBA" id="ARBA00030980"/>
    </source>
</evidence>
<evidence type="ECO:0000256" key="14">
    <source>
        <dbReference type="ARBA" id="ARBA00048679"/>
    </source>
</evidence>
<name>A0AAJ0B750_9PEZI</name>
<dbReference type="InterPro" id="IPR017441">
    <property type="entry name" value="Protein_kinase_ATP_BS"/>
</dbReference>
<dbReference type="PANTHER" id="PTHR45646">
    <property type="entry name" value="SERINE/THREONINE-PROTEIN KINASE DOA-RELATED"/>
    <property type="match status" value="1"/>
</dbReference>
<evidence type="ECO:0000256" key="1">
    <source>
        <dbReference type="ARBA" id="ARBA00003747"/>
    </source>
</evidence>
<organism evidence="17 18">
    <name type="scientific">Echria macrotheca</name>
    <dbReference type="NCBI Taxonomy" id="438768"/>
    <lineage>
        <taxon>Eukaryota</taxon>
        <taxon>Fungi</taxon>
        <taxon>Dikarya</taxon>
        <taxon>Ascomycota</taxon>
        <taxon>Pezizomycotina</taxon>
        <taxon>Sordariomycetes</taxon>
        <taxon>Sordariomycetidae</taxon>
        <taxon>Sordariales</taxon>
        <taxon>Schizotheciaceae</taxon>
        <taxon>Echria</taxon>
    </lineage>
</organism>
<accession>A0AAJ0B750</accession>
<sequence>MTEPQAAPASKIFYELDRDTIQVEDPNAYGPGGFHPVRLGDLLGDDGRFRVVHKLGDGGWGTVWLCHDKATGKWRAVKIQAANASKPEDCPELATVEKFAKFSWDELASHHVSIPLEHFWLDGPNGRHLCWVMPLYGPRVCSLFGQYAKCPRILKDICAQIAAGLDFLHRNGICHGDLRPENVLLRLVDGADSLPEEQILKVLGPPVLVKVEPIGADQVEPGVPEYLVERTSIECATGLCSTRVLITDLGIAYEIDNPPDFTGIPLPFAAPENVFGGKSIGPATDIWALGVTIQKICADTLPFGDQHEPRELTRNLERKLGPMPQPYRRAWGVEGFNFEYTNDADDETQYVTFLQSELEAEKRAIESFQEDGITDEILMDLVAHPKDLPRLFVSQSQADEIAKQDPMETGVLPGYSGSMKPWEMPWDDRIEHRNDVEEMKVLRDLLARIYRWHPEDRPSLDQIADHAFFEEWYDCIPESPLHSVPSFTGLAGCCTIL</sequence>
<proteinExistence type="predicted"/>
<evidence type="ECO:0000256" key="3">
    <source>
        <dbReference type="ARBA" id="ARBA00012513"/>
    </source>
</evidence>
<keyword evidence="7" id="KW-0808">Transferase</keyword>
<keyword evidence="18" id="KW-1185">Reference proteome</keyword>
<keyword evidence="10 15" id="KW-0067">ATP-binding</keyword>
<evidence type="ECO:0000256" key="5">
    <source>
        <dbReference type="ARBA" id="ARBA00019973"/>
    </source>
</evidence>
<evidence type="ECO:0000313" key="17">
    <source>
        <dbReference type="EMBL" id="KAK1751417.1"/>
    </source>
</evidence>
<comment type="subunit">
    <text evidence="2">Component of the EKC/KEOPS complex composed of at least BUD32, CGI121, GON7, KAE1 and PCC1; the whole complex dimerizes.</text>
</comment>
<protein>
    <recommendedName>
        <fullName evidence="5">EKC/KEOPS complex subunit BUD32</fullName>
        <ecNumber evidence="3">2.7.11.1</ecNumber>
    </recommendedName>
    <alternativeName>
        <fullName evidence="11 12">Atypical Serine/threonine protein kinase BUD32</fullName>
    </alternativeName>
    <alternativeName>
        <fullName evidence="4">EKC/KEOPS complex subunit bud32</fullName>
    </alternativeName>
</protein>
<dbReference type="Gene3D" id="3.30.200.20">
    <property type="entry name" value="Phosphorylase Kinase, domain 1"/>
    <property type="match status" value="1"/>
</dbReference>
<gene>
    <name evidence="17" type="ORF">QBC47DRAFT_307870</name>
</gene>
<keyword evidence="6" id="KW-0723">Serine/threonine-protein kinase</keyword>
<keyword evidence="9 17" id="KW-0418">Kinase</keyword>
<evidence type="ECO:0000313" key="18">
    <source>
        <dbReference type="Proteomes" id="UP001239445"/>
    </source>
</evidence>
<evidence type="ECO:0000256" key="12">
    <source>
        <dbReference type="ARBA" id="ARBA00033194"/>
    </source>
</evidence>
<dbReference type="PROSITE" id="PS50011">
    <property type="entry name" value="PROTEIN_KINASE_DOM"/>
    <property type="match status" value="1"/>
</dbReference>
<dbReference type="InterPro" id="IPR008266">
    <property type="entry name" value="Tyr_kinase_AS"/>
</dbReference>
<evidence type="ECO:0000256" key="13">
    <source>
        <dbReference type="ARBA" id="ARBA00047899"/>
    </source>
</evidence>
<comment type="catalytic activity">
    <reaction evidence="14">
        <text>L-seryl-[protein] + ATP = O-phospho-L-seryl-[protein] + ADP + H(+)</text>
        <dbReference type="Rhea" id="RHEA:17989"/>
        <dbReference type="Rhea" id="RHEA-COMP:9863"/>
        <dbReference type="Rhea" id="RHEA-COMP:11604"/>
        <dbReference type="ChEBI" id="CHEBI:15378"/>
        <dbReference type="ChEBI" id="CHEBI:29999"/>
        <dbReference type="ChEBI" id="CHEBI:30616"/>
        <dbReference type="ChEBI" id="CHEBI:83421"/>
        <dbReference type="ChEBI" id="CHEBI:456216"/>
        <dbReference type="EC" id="2.7.11.1"/>
    </reaction>
</comment>
<reference evidence="17" key="1">
    <citation type="submission" date="2023-06" db="EMBL/GenBank/DDBJ databases">
        <title>Genome-scale phylogeny and comparative genomics of the fungal order Sordariales.</title>
        <authorList>
            <consortium name="Lawrence Berkeley National Laboratory"/>
            <person name="Hensen N."/>
            <person name="Bonometti L."/>
            <person name="Westerberg I."/>
            <person name="Brannstrom I.O."/>
            <person name="Guillou S."/>
            <person name="Cros-Aarteil S."/>
            <person name="Calhoun S."/>
            <person name="Haridas S."/>
            <person name="Kuo A."/>
            <person name="Mondo S."/>
            <person name="Pangilinan J."/>
            <person name="Riley R."/>
            <person name="Labutti K."/>
            <person name="Andreopoulos B."/>
            <person name="Lipzen A."/>
            <person name="Chen C."/>
            <person name="Yanf M."/>
            <person name="Daum C."/>
            <person name="Ng V."/>
            <person name="Clum A."/>
            <person name="Steindorff A."/>
            <person name="Ohm R."/>
            <person name="Martin F."/>
            <person name="Silar P."/>
            <person name="Natvig D."/>
            <person name="Lalanne C."/>
            <person name="Gautier V."/>
            <person name="Ament-Velasquez S.L."/>
            <person name="Kruys A."/>
            <person name="Hutchinson M.I."/>
            <person name="Powell A.J."/>
            <person name="Barry K."/>
            <person name="Miller A.N."/>
            <person name="Grigoriev I.V."/>
            <person name="Debuchy R."/>
            <person name="Gladieux P."/>
            <person name="Thoren M.H."/>
            <person name="Johannesson H."/>
        </authorList>
    </citation>
    <scope>NUCLEOTIDE SEQUENCE</scope>
    <source>
        <strain evidence="17">PSN4</strain>
    </source>
</reference>
<evidence type="ECO:0000256" key="10">
    <source>
        <dbReference type="ARBA" id="ARBA00022840"/>
    </source>
</evidence>
<dbReference type="InterPro" id="IPR000719">
    <property type="entry name" value="Prot_kinase_dom"/>
</dbReference>
<dbReference type="GO" id="GO:0005634">
    <property type="term" value="C:nucleus"/>
    <property type="evidence" value="ECO:0007669"/>
    <property type="project" value="TreeGrafter"/>
</dbReference>
<dbReference type="InterPro" id="IPR051175">
    <property type="entry name" value="CLK_kinases"/>
</dbReference>
<dbReference type="AlphaFoldDB" id="A0AAJ0B750"/>
<evidence type="ECO:0000256" key="8">
    <source>
        <dbReference type="ARBA" id="ARBA00022741"/>
    </source>
</evidence>
<dbReference type="PROSITE" id="PS00109">
    <property type="entry name" value="PROTEIN_KINASE_TYR"/>
    <property type="match status" value="1"/>
</dbReference>
<dbReference type="GO" id="GO:0043484">
    <property type="term" value="P:regulation of RNA splicing"/>
    <property type="evidence" value="ECO:0007669"/>
    <property type="project" value="TreeGrafter"/>
</dbReference>
<comment type="catalytic activity">
    <reaction evidence="13">
        <text>L-threonyl-[protein] + ATP = O-phospho-L-threonyl-[protein] + ADP + H(+)</text>
        <dbReference type="Rhea" id="RHEA:46608"/>
        <dbReference type="Rhea" id="RHEA-COMP:11060"/>
        <dbReference type="Rhea" id="RHEA-COMP:11605"/>
        <dbReference type="ChEBI" id="CHEBI:15378"/>
        <dbReference type="ChEBI" id="CHEBI:30013"/>
        <dbReference type="ChEBI" id="CHEBI:30616"/>
        <dbReference type="ChEBI" id="CHEBI:61977"/>
        <dbReference type="ChEBI" id="CHEBI:456216"/>
        <dbReference type="EC" id="2.7.11.1"/>
    </reaction>
</comment>
<comment type="caution">
    <text evidence="17">The sequence shown here is derived from an EMBL/GenBank/DDBJ whole genome shotgun (WGS) entry which is preliminary data.</text>
</comment>
<evidence type="ECO:0000256" key="2">
    <source>
        <dbReference type="ARBA" id="ARBA00011534"/>
    </source>
</evidence>
<evidence type="ECO:0000259" key="16">
    <source>
        <dbReference type="PROSITE" id="PS50011"/>
    </source>
</evidence>
<evidence type="ECO:0000256" key="4">
    <source>
        <dbReference type="ARBA" id="ARBA00013948"/>
    </source>
</evidence>
<comment type="function">
    <text evidence="1">Component of the EKC/KEOPS complex that is required for the formation of a threonylcarbamoyl group on adenosine at position 37 (t(6)A37) in tRNAs that read codons beginning with adenine. The complex is probably involved in the transfer of the threonylcarbamoyl moiety of threonylcarbamoyl-AMP (TC-AMP) to the N6 group of A37. BUD32 has ATPase activity in the context of the EKC/KEOPS complex and likely plays a supporting role to the catalytic subunit KAE1. The EKC/KEOPS complex also promotes both telomere uncapping and telomere elongation. The complex is required for efficient recruitment of transcriptional coactivators.</text>
</comment>
<dbReference type="EC" id="2.7.11.1" evidence="3"/>
<dbReference type="GO" id="GO:0005524">
    <property type="term" value="F:ATP binding"/>
    <property type="evidence" value="ECO:0007669"/>
    <property type="project" value="UniProtKB-UniRule"/>
</dbReference>
<dbReference type="EMBL" id="MU839842">
    <property type="protein sequence ID" value="KAK1751417.1"/>
    <property type="molecule type" value="Genomic_DNA"/>
</dbReference>
<feature type="binding site" evidence="15">
    <location>
        <position position="78"/>
    </location>
    <ligand>
        <name>ATP</name>
        <dbReference type="ChEBI" id="CHEBI:30616"/>
    </ligand>
</feature>
<feature type="domain" description="Protein kinase" evidence="16">
    <location>
        <begin position="49"/>
        <end position="469"/>
    </location>
</feature>
<dbReference type="GO" id="GO:0004674">
    <property type="term" value="F:protein serine/threonine kinase activity"/>
    <property type="evidence" value="ECO:0007669"/>
    <property type="project" value="UniProtKB-KW"/>
</dbReference>
<dbReference type="InterPro" id="IPR011009">
    <property type="entry name" value="Kinase-like_dom_sf"/>
</dbReference>
<dbReference type="Proteomes" id="UP001239445">
    <property type="component" value="Unassembled WGS sequence"/>
</dbReference>
<keyword evidence="8 15" id="KW-0547">Nucleotide-binding</keyword>
<dbReference type="SUPFAM" id="SSF56112">
    <property type="entry name" value="Protein kinase-like (PK-like)"/>
    <property type="match status" value="1"/>
</dbReference>
<evidence type="ECO:0000256" key="6">
    <source>
        <dbReference type="ARBA" id="ARBA00022527"/>
    </source>
</evidence>
<dbReference type="Gene3D" id="1.10.510.10">
    <property type="entry name" value="Transferase(Phosphotransferase) domain 1"/>
    <property type="match status" value="1"/>
</dbReference>
<dbReference type="PANTHER" id="PTHR45646:SF11">
    <property type="entry name" value="SERINE_THREONINE-PROTEIN KINASE DOA"/>
    <property type="match status" value="1"/>
</dbReference>
<dbReference type="PROSITE" id="PS00107">
    <property type="entry name" value="PROTEIN_KINASE_ATP"/>
    <property type="match status" value="1"/>
</dbReference>
<evidence type="ECO:0000256" key="15">
    <source>
        <dbReference type="PROSITE-ProRule" id="PRU10141"/>
    </source>
</evidence>
<evidence type="ECO:0000256" key="9">
    <source>
        <dbReference type="ARBA" id="ARBA00022777"/>
    </source>
</evidence>
<dbReference type="Pfam" id="PF00069">
    <property type="entry name" value="Pkinase"/>
    <property type="match status" value="2"/>
</dbReference>